<dbReference type="PANTHER" id="PTHR10742:SF342">
    <property type="entry name" value="AMINE OXIDASE"/>
    <property type="match status" value="1"/>
</dbReference>
<dbReference type="InterPro" id="IPR050281">
    <property type="entry name" value="Flavin_monoamine_oxidase"/>
</dbReference>
<sequence length="558" mass="61377">MTSRRRFLGMAGAAATTATLLEIMTGAVRADAAPAADGLFRPAGKKANGKTVAILGAGPAGLTAAMRFLEAGYGVTVLEATGRVGGRTLTARPGDTITEVWDDGSVHTQTCAFSEGLYLNLGAGRIPYHHQRLIKLCRKLKVPLEPYIHTTTANLYQSGKAWHGDPKHNRRIANDTRGHIAQYLARVVGKASQSDDGLTPQQRERFIKLLIEFGALDKADRSYSGSTRSGLAKPISVMQMEEPADPLALSDLLAAEFWDHGFYQDCNWHWHTTSFQPVGGMDTTWRMLAAALPKGTITYDAPVHGIELADDGVRVTWTEEGEERSDRFDHCLSNIPLPVLRNGVALSGFSADFLTAVQKAPFAPACKVGWQANRRFWESDKYEIYGGISRIDHEIEQIWYPSNDYFSPDDKGTLTGAYCSYGRATTMGDRPHEERLRVAREGATKLHAEFASNAVVPDALGMSIAWHKMPYMRAAWADWQPGKPEHKGWYSTLIYPQGGNNRFLVIGDQVSALPGWQEGAVMSAEWAYEWIASAKPLARRPVQRVPDARELTTGQSAD</sequence>
<dbReference type="InterPro" id="IPR036188">
    <property type="entry name" value="FAD/NAD-bd_sf"/>
</dbReference>
<feature type="domain" description="Amine oxidase" evidence="1">
    <location>
        <begin position="60"/>
        <end position="524"/>
    </location>
</feature>
<dbReference type="Proteomes" id="UP001223144">
    <property type="component" value="Unassembled WGS sequence"/>
</dbReference>
<dbReference type="PROSITE" id="PS51318">
    <property type="entry name" value="TAT"/>
    <property type="match status" value="1"/>
</dbReference>
<proteinExistence type="predicted"/>
<keyword evidence="3" id="KW-1185">Reference proteome</keyword>
<comment type="caution">
    <text evidence="2">The sequence shown here is derived from an EMBL/GenBank/DDBJ whole genome shotgun (WGS) entry which is preliminary data.</text>
</comment>
<dbReference type="Pfam" id="PF01593">
    <property type="entry name" value="Amino_oxidase"/>
    <property type="match status" value="1"/>
</dbReference>
<dbReference type="Gene3D" id="3.50.50.60">
    <property type="entry name" value="FAD/NAD(P)-binding domain"/>
    <property type="match status" value="1"/>
</dbReference>
<name>A0ABT6HQJ7_9ACTN</name>
<dbReference type="Gene3D" id="3.90.660.10">
    <property type="match status" value="1"/>
</dbReference>
<accession>A0ABT6HQJ7</accession>
<dbReference type="EMBL" id="JARWBG010000022">
    <property type="protein sequence ID" value="MDH2390983.1"/>
    <property type="molecule type" value="Genomic_DNA"/>
</dbReference>
<dbReference type="Gene3D" id="1.20.1440.240">
    <property type="match status" value="1"/>
</dbReference>
<dbReference type="InterPro" id="IPR002937">
    <property type="entry name" value="Amino_oxidase"/>
</dbReference>
<evidence type="ECO:0000259" key="1">
    <source>
        <dbReference type="Pfam" id="PF01593"/>
    </source>
</evidence>
<dbReference type="PANTHER" id="PTHR10742">
    <property type="entry name" value="FLAVIN MONOAMINE OXIDASE"/>
    <property type="match status" value="1"/>
</dbReference>
<dbReference type="InterPro" id="IPR006311">
    <property type="entry name" value="TAT_signal"/>
</dbReference>
<evidence type="ECO:0000313" key="3">
    <source>
        <dbReference type="Proteomes" id="UP001223144"/>
    </source>
</evidence>
<evidence type="ECO:0000313" key="2">
    <source>
        <dbReference type="EMBL" id="MDH2390983.1"/>
    </source>
</evidence>
<dbReference type="RefSeq" id="WP_279929680.1">
    <property type="nucleotide sequence ID" value="NZ_JARWBG010000022.1"/>
</dbReference>
<gene>
    <name evidence="2" type="ORF">QCN29_19750</name>
</gene>
<protein>
    <submittedName>
        <fullName evidence="2">FAD-dependent oxidoreductase</fullName>
    </submittedName>
</protein>
<reference evidence="2 3" key="1">
    <citation type="submission" date="2023-04" db="EMBL/GenBank/DDBJ databases">
        <title>Streptomyces chengmaiensis sp. nov. isolated from the stem of mangrove plant in Hainan.</title>
        <authorList>
            <person name="Huang X."/>
            <person name="Zhou S."/>
            <person name="Chu X."/>
            <person name="Xie Y."/>
            <person name="Lin Y."/>
        </authorList>
    </citation>
    <scope>NUCLEOTIDE SEQUENCE [LARGE SCALE GENOMIC DNA]</scope>
    <source>
        <strain evidence="2 3">HNM0663</strain>
    </source>
</reference>
<dbReference type="SUPFAM" id="SSF51905">
    <property type="entry name" value="FAD/NAD(P)-binding domain"/>
    <property type="match status" value="1"/>
</dbReference>
<organism evidence="2 3">
    <name type="scientific">Streptomyces chengmaiensis</name>
    <dbReference type="NCBI Taxonomy" id="3040919"/>
    <lineage>
        <taxon>Bacteria</taxon>
        <taxon>Bacillati</taxon>
        <taxon>Actinomycetota</taxon>
        <taxon>Actinomycetes</taxon>
        <taxon>Kitasatosporales</taxon>
        <taxon>Streptomycetaceae</taxon>
        <taxon>Streptomyces</taxon>
    </lineage>
</organism>
<dbReference type="SUPFAM" id="SSF54373">
    <property type="entry name" value="FAD-linked reductases, C-terminal domain"/>
    <property type="match status" value="1"/>
</dbReference>